<dbReference type="InterPro" id="IPR057268">
    <property type="entry name" value="Ribosomal_L18"/>
</dbReference>
<reference evidence="8 9" key="1">
    <citation type="submission" date="2021-05" db="EMBL/GenBank/DDBJ databases">
        <title>Genome Assembly of Synthetic Allotetraploid Brassica napus Reveals Homoeologous Exchanges between Subgenomes.</title>
        <authorList>
            <person name="Davis J.T."/>
        </authorList>
    </citation>
    <scope>NUCLEOTIDE SEQUENCE [LARGE SCALE GENOMIC DNA]</scope>
    <source>
        <strain evidence="9">cv. Da-Ae</strain>
        <tissue evidence="8">Seedling</tissue>
    </source>
</reference>
<evidence type="ECO:0000259" key="6">
    <source>
        <dbReference type="Pfam" id="PF03024"/>
    </source>
</evidence>
<dbReference type="EMBL" id="JAGKQM010000019">
    <property type="protein sequence ID" value="KAH0856206.1"/>
    <property type="molecule type" value="Genomic_DNA"/>
</dbReference>
<evidence type="ECO:0008006" key="10">
    <source>
        <dbReference type="Google" id="ProtNLM"/>
    </source>
</evidence>
<evidence type="ECO:0000313" key="9">
    <source>
        <dbReference type="Proteomes" id="UP000824890"/>
    </source>
</evidence>
<evidence type="ECO:0000256" key="5">
    <source>
        <dbReference type="ARBA" id="ARBA00023274"/>
    </source>
</evidence>
<protein>
    <recommendedName>
        <fullName evidence="10">Ribosomal protein L18e/L15P domain-containing protein</fullName>
    </recommendedName>
</protein>
<dbReference type="Pfam" id="PF00861">
    <property type="entry name" value="Ribosomal_L18p"/>
    <property type="match status" value="1"/>
</dbReference>
<feature type="domain" description="Large ribosomal subunit protein uL15/eL18" evidence="7">
    <location>
        <begin position="493"/>
        <end position="678"/>
    </location>
</feature>
<dbReference type="InterPro" id="IPR021131">
    <property type="entry name" value="Ribosomal_uL15/eL18"/>
</dbReference>
<dbReference type="InterPro" id="IPR036227">
    <property type="entry name" value="Ribosomal_uL15/eL18_sf"/>
</dbReference>
<keyword evidence="4" id="KW-1015">Disulfide bond</keyword>
<dbReference type="Gene3D" id="3.30.420.100">
    <property type="match status" value="1"/>
</dbReference>
<sequence>MRTSSLTWSPIPNNSLQLLNAELRLANSQIRIERYIKRMLLHIYNVRCTSRTSLSTPKSSTHQPVACSASSQEKALRETMGVTRDVAAASKIGKILRERLLIKDIPAVAIHMKKEQRYHGKVKAVIDSVREAGTESIHSGTRVDPCVSSSRTRLVELKSHEYARLVRILSRLLLRAFRSIKEMMGRCSTKKVFLIQSPILFLHLLISFSSGAVKPDSRGVCVSKGGRFPPYESAGKPPNSVGRGSKDLTMCRVFRKRTCCSPAQTTPAFVAVRNLATYGEASQDCLHLFELLECSICNPDVGIQPGPPRICASFCDRVFDACKDAYFASNALTQTIGPCGVNDDIICVKASNWESNGTSFCEAAGFAVQTNEDSREEPCYGSKASLESVVESWSRDSKKKTSFKTETLSCFKDLLQWVRVMTTIQKVSFGVSFLVAGMFLIRQWNDHKQKQRLAAIQRAARRLGGDANGDSYSAALNRRLVQIPSSSVTDAMGIDLIAGGKSKKTKRTAPKSDDVYLKLLVKLYRFLVRRTGSKFDAVILKRLFMSKVNKAPLSLSKLVEFMKGKDGKIAVLVGTITDDLRVHEIPAMKVTALRFTERARARIEKAGGECLTFDQLALVAPLGQNTVLLRGPKNSREAVKHFGKAPGVPHSHTKPYVRAKGRKFEKARGKRKSRGFKV</sequence>
<dbReference type="SUPFAM" id="SSF52080">
    <property type="entry name" value="Ribosomal proteins L15p and L18e"/>
    <property type="match status" value="1"/>
</dbReference>
<evidence type="ECO:0000256" key="1">
    <source>
        <dbReference type="ARBA" id="ARBA00007116"/>
    </source>
</evidence>
<evidence type="ECO:0000313" key="8">
    <source>
        <dbReference type="EMBL" id="KAH0856206.1"/>
    </source>
</evidence>
<evidence type="ECO:0000256" key="3">
    <source>
        <dbReference type="ARBA" id="ARBA00022980"/>
    </source>
</evidence>
<evidence type="ECO:0000256" key="4">
    <source>
        <dbReference type="ARBA" id="ARBA00023157"/>
    </source>
</evidence>
<dbReference type="InterPro" id="IPR005484">
    <property type="entry name" value="Ribosomal_uL18_bac/plant/anim"/>
</dbReference>
<dbReference type="Pfam" id="PF03024">
    <property type="entry name" value="Folate_rec"/>
    <property type="match status" value="1"/>
</dbReference>
<dbReference type="Proteomes" id="UP000824890">
    <property type="component" value="Unassembled WGS sequence"/>
</dbReference>
<keyword evidence="5" id="KW-0687">Ribonucleoprotein</keyword>
<dbReference type="InterPro" id="IPR018143">
    <property type="entry name" value="Folate_rcpt-like"/>
</dbReference>
<keyword evidence="9" id="KW-1185">Reference proteome</keyword>
<comment type="similarity">
    <text evidence="1">Belongs to the universal ribosomal protein uL18 family.</text>
</comment>
<keyword evidence="2" id="KW-0732">Signal</keyword>
<evidence type="ECO:0000256" key="2">
    <source>
        <dbReference type="ARBA" id="ARBA00022729"/>
    </source>
</evidence>
<dbReference type="InterPro" id="IPR053305">
    <property type="entry name" value="Folate-binding_rcpt-like"/>
</dbReference>
<dbReference type="PANTHER" id="PTHR37390:SF1">
    <property type="entry name" value="FOLATE-BINDING PROTEIN 1"/>
    <property type="match status" value="1"/>
</dbReference>
<dbReference type="PANTHER" id="PTHR37390">
    <property type="entry name" value="OS02G0592500 PROTEIN"/>
    <property type="match status" value="1"/>
</dbReference>
<dbReference type="Gene3D" id="3.100.10.10">
    <property type="match status" value="1"/>
</dbReference>
<proteinExistence type="inferred from homology"/>
<evidence type="ECO:0000259" key="7">
    <source>
        <dbReference type="Pfam" id="PF17135"/>
    </source>
</evidence>
<dbReference type="CDD" id="cd00432">
    <property type="entry name" value="Ribosomal_L18_L5e"/>
    <property type="match status" value="1"/>
</dbReference>
<organism evidence="8 9">
    <name type="scientific">Brassica napus</name>
    <name type="common">Rape</name>
    <dbReference type="NCBI Taxonomy" id="3708"/>
    <lineage>
        <taxon>Eukaryota</taxon>
        <taxon>Viridiplantae</taxon>
        <taxon>Streptophyta</taxon>
        <taxon>Embryophyta</taxon>
        <taxon>Tracheophyta</taxon>
        <taxon>Spermatophyta</taxon>
        <taxon>Magnoliopsida</taxon>
        <taxon>eudicotyledons</taxon>
        <taxon>Gunneridae</taxon>
        <taxon>Pentapetalae</taxon>
        <taxon>rosids</taxon>
        <taxon>malvids</taxon>
        <taxon>Brassicales</taxon>
        <taxon>Brassicaceae</taxon>
        <taxon>Brassiceae</taxon>
        <taxon>Brassica</taxon>
    </lineage>
</organism>
<keyword evidence="3" id="KW-0689">Ribosomal protein</keyword>
<accession>A0ABQ7XK13</accession>
<name>A0ABQ7XK13_BRANA</name>
<gene>
    <name evidence="8" type="ORF">HID58_084467</name>
</gene>
<dbReference type="Pfam" id="PF17135">
    <property type="entry name" value="Ribosomal_L18"/>
    <property type="match status" value="1"/>
</dbReference>
<dbReference type="SUPFAM" id="SSF53137">
    <property type="entry name" value="Translational machinery components"/>
    <property type="match status" value="1"/>
</dbReference>
<comment type="caution">
    <text evidence="8">The sequence shown here is derived from an EMBL/GenBank/DDBJ whole genome shotgun (WGS) entry which is preliminary data.</text>
</comment>
<feature type="domain" description="Folate receptor-like" evidence="6">
    <location>
        <begin position="243"/>
        <end position="379"/>
    </location>
</feature>